<evidence type="ECO:0000313" key="2">
    <source>
        <dbReference type="WBParaSite" id="ASIM_0000310201-mRNA-1"/>
    </source>
</evidence>
<sequence>LVNQVNKLKKDLKESVQLVMSIDETIASANRKADDTNEVIERWTQIKDRARNDIENAIQYLETEGRTQWELAKEASAKYGEQSQQLSEIAQEARKLADKHENRSREIEMLAEKTQNASKQALTEAKDAIFGGDATSKEIANMQVRLKDTGDLLNQTNQLAAEQLTEADKAYKAAAESLTTVEGLKLPNVDPQQLKLEAKRVSEDAKMAAENAKEQASANKELLEEAERNVANAEYELQRAKDQQKISDEMLADVDASRESAREAVQLAENTLKEANQTLNTLNGIFSGLC</sequence>
<reference evidence="2" key="1">
    <citation type="submission" date="2017-02" db="UniProtKB">
        <authorList>
            <consortium name="WormBaseParasite"/>
        </authorList>
    </citation>
    <scope>IDENTIFICATION</scope>
</reference>
<dbReference type="AlphaFoldDB" id="A0A0M3J6B6"/>
<feature type="coiled-coil region" evidence="1">
    <location>
        <begin position="195"/>
        <end position="285"/>
    </location>
</feature>
<dbReference type="WBParaSite" id="ASIM_0000310201-mRNA-1">
    <property type="protein sequence ID" value="ASIM_0000310201-mRNA-1"/>
    <property type="gene ID" value="ASIM_0000310201"/>
</dbReference>
<evidence type="ECO:0000256" key="1">
    <source>
        <dbReference type="SAM" id="Coils"/>
    </source>
</evidence>
<keyword evidence="1" id="KW-0175">Coiled coil</keyword>
<proteinExistence type="predicted"/>
<accession>A0A0M3J6B6</accession>
<organism evidence="2">
    <name type="scientific">Anisakis simplex</name>
    <name type="common">Herring worm</name>
    <dbReference type="NCBI Taxonomy" id="6269"/>
    <lineage>
        <taxon>Eukaryota</taxon>
        <taxon>Metazoa</taxon>
        <taxon>Ecdysozoa</taxon>
        <taxon>Nematoda</taxon>
        <taxon>Chromadorea</taxon>
        <taxon>Rhabditida</taxon>
        <taxon>Spirurina</taxon>
        <taxon>Ascaridomorpha</taxon>
        <taxon>Ascaridoidea</taxon>
        <taxon>Anisakidae</taxon>
        <taxon>Anisakis</taxon>
        <taxon>Anisakis simplex complex</taxon>
    </lineage>
</organism>
<protein>
    <submittedName>
        <fullName evidence="2">Putative laminin gamma-1 chain (inferred by orthology to a S. mansoni protein)</fullName>
    </submittedName>
</protein>
<feature type="coiled-coil region" evidence="1">
    <location>
        <begin position="83"/>
        <end position="117"/>
    </location>
</feature>
<name>A0A0M3J6B6_ANISI</name>